<sequence length="507" mass="57418">MPLPNEILLYIFELGALEDIKGLSHLPVFPQTVSHVCRLWREISLASPTLWTLFHPLLPPNLTSRAKPTLLDFVIRPRQILVEHEPPDIPTFGRQLIRACSLRHILESSMDEEDLELMQMLYPAPHLTTLLIRSSPGRMEPIILPDQLFAGHHPRLSEISIYYCGTSWTMWTTSLLSNLRVLELVGIPSEYQIAIPVFLSVLRACPQLQVLHLDNSGPLGSEQHQPAEPIVLPALHSFRWVNPSDFSTTRTFLRGIVAHSTVRIRLCSAISDEVEALMHEGEEHSSGGAITLLEAAPPRPRALALTCRHKMYTYIEDYHVLEYDTDMADHVSVLFPRNFYEGDRRLLFSNLANRWSFGVQSITLTGILGDDPDHFVHFFHALPNITMVSLDYCQCDDGLIDALTDQSWGHRVEDISFRYSGITSETILDLARSRTASSENPDHTSSIPLRRLSFNQCMYILDETLESLRALVPEVIELWPDSDHHPTAQHLITIAVRDKAYVGLTTP</sequence>
<accession>A0A067MBP3</accession>
<dbReference type="Gene3D" id="1.20.1280.50">
    <property type="match status" value="1"/>
</dbReference>
<dbReference type="InterPro" id="IPR032675">
    <property type="entry name" value="LRR_dom_sf"/>
</dbReference>
<dbReference type="EMBL" id="KL198047">
    <property type="protein sequence ID" value="KDQ12979.1"/>
    <property type="molecule type" value="Genomic_DNA"/>
</dbReference>
<dbReference type="InParanoid" id="A0A067MBP3"/>
<reference evidence="2" key="1">
    <citation type="journal article" date="2014" name="Proc. Natl. Acad. Sci. U.S.A.">
        <title>Extensive sampling of basidiomycete genomes demonstrates inadequacy of the white-rot/brown-rot paradigm for wood decay fungi.</title>
        <authorList>
            <person name="Riley R."/>
            <person name="Salamov A.A."/>
            <person name="Brown D.W."/>
            <person name="Nagy L.G."/>
            <person name="Floudas D."/>
            <person name="Held B.W."/>
            <person name="Levasseur A."/>
            <person name="Lombard V."/>
            <person name="Morin E."/>
            <person name="Otillar R."/>
            <person name="Lindquist E.A."/>
            <person name="Sun H."/>
            <person name="LaButti K.M."/>
            <person name="Schmutz J."/>
            <person name="Jabbour D."/>
            <person name="Luo H."/>
            <person name="Baker S.E."/>
            <person name="Pisabarro A.G."/>
            <person name="Walton J.D."/>
            <person name="Blanchette R.A."/>
            <person name="Henrissat B."/>
            <person name="Martin F."/>
            <person name="Cullen D."/>
            <person name="Hibbett D.S."/>
            <person name="Grigoriev I.V."/>
        </authorList>
    </citation>
    <scope>NUCLEOTIDE SEQUENCE [LARGE SCALE GENOMIC DNA]</scope>
    <source>
        <strain evidence="2">FD-172 SS1</strain>
    </source>
</reference>
<keyword evidence="2" id="KW-1185">Reference proteome</keyword>
<evidence type="ECO:0000313" key="2">
    <source>
        <dbReference type="Proteomes" id="UP000027195"/>
    </source>
</evidence>
<proteinExistence type="predicted"/>
<dbReference type="SUPFAM" id="SSF52047">
    <property type="entry name" value="RNI-like"/>
    <property type="match status" value="1"/>
</dbReference>
<evidence type="ECO:0000313" key="1">
    <source>
        <dbReference type="EMBL" id="KDQ12979.1"/>
    </source>
</evidence>
<name>A0A067MBP3_BOTB1</name>
<dbReference type="Gene3D" id="3.80.10.10">
    <property type="entry name" value="Ribonuclease Inhibitor"/>
    <property type="match status" value="1"/>
</dbReference>
<dbReference type="OrthoDB" id="3357519at2759"/>
<dbReference type="Proteomes" id="UP000027195">
    <property type="component" value="Unassembled WGS sequence"/>
</dbReference>
<gene>
    <name evidence="1" type="ORF">BOTBODRAFT_176103</name>
</gene>
<dbReference type="AlphaFoldDB" id="A0A067MBP3"/>
<protein>
    <submittedName>
        <fullName evidence="1">Uncharacterized protein</fullName>
    </submittedName>
</protein>
<dbReference type="HOGENOM" id="CLU_022942_0_0_1"/>
<organism evidence="1 2">
    <name type="scientific">Botryobasidium botryosum (strain FD-172 SS1)</name>
    <dbReference type="NCBI Taxonomy" id="930990"/>
    <lineage>
        <taxon>Eukaryota</taxon>
        <taxon>Fungi</taxon>
        <taxon>Dikarya</taxon>
        <taxon>Basidiomycota</taxon>
        <taxon>Agaricomycotina</taxon>
        <taxon>Agaricomycetes</taxon>
        <taxon>Cantharellales</taxon>
        <taxon>Botryobasidiaceae</taxon>
        <taxon>Botryobasidium</taxon>
    </lineage>
</organism>